<dbReference type="AlphaFoldDB" id="A0A939E022"/>
<feature type="chain" id="PRO_5039411528" evidence="7">
    <location>
        <begin position="19"/>
        <end position="514"/>
    </location>
</feature>
<evidence type="ECO:0000259" key="8">
    <source>
        <dbReference type="Pfam" id="PF03772"/>
    </source>
</evidence>
<dbReference type="Pfam" id="PF03772">
    <property type="entry name" value="Competence"/>
    <property type="match status" value="1"/>
</dbReference>
<evidence type="ECO:0000256" key="1">
    <source>
        <dbReference type="ARBA" id="ARBA00004651"/>
    </source>
</evidence>
<feature type="transmembrane region" description="Helical" evidence="6">
    <location>
        <begin position="419"/>
        <end position="436"/>
    </location>
</feature>
<name>A0A939E022_9CORY</name>
<sequence>RGRAVLGWACAVATAVAAAVYRQSAALTVHGSGQEIAATGTVVSYPHPTARGHYSVSLVVDGTRCAVTALTGNDPGLIPGTPVSVTGTVRETTRVAVCPVIIRAHRLVAGGPAGPLRTWTAGIRREFAGLVAERADGSSAGLVTGMVLGDTSALSQEANQLYQDTGLSHLTAVSGSNVAIVIGCVLAVLAAVKLPVPIRVAVAAAALAGFVALVGTEPSVLRAAVTGYIALAAIATGSQAMAVRSLSWAVIGLCTVFADMAASYGFALSVAATVGIVVVYPRLEQPVAKLGFPGPVTRAVAIALAADVVTAPIIALMVGRLSTVAVAANVLATPAVAPVTVMGFIAVVLLIAGAPAVIPGLLVTACRPFVWWIDTVAGACGNLPLATISLPEGTAGVFAALLVVAWTVTVIHTRWGARITVGLVVAAAVGLCVSTWRASPRISPGSLTPITVATVDEITDLPPGTGVIIVTDPAGRPHTRPTVTREGIPVLFPNRDGPVTIHRDGSQHAASGKF</sequence>
<dbReference type="GO" id="GO:0005886">
    <property type="term" value="C:plasma membrane"/>
    <property type="evidence" value="ECO:0007669"/>
    <property type="project" value="UniProtKB-SubCell"/>
</dbReference>
<evidence type="ECO:0000256" key="4">
    <source>
        <dbReference type="ARBA" id="ARBA00022989"/>
    </source>
</evidence>
<keyword evidence="5 6" id="KW-0472">Membrane</keyword>
<feature type="domain" description="ComEC/Rec2-related protein" evidence="8">
    <location>
        <begin position="146"/>
        <end position="411"/>
    </location>
</feature>
<feature type="transmembrane region" description="Helical" evidence="6">
    <location>
        <begin position="299"/>
        <end position="318"/>
    </location>
</feature>
<dbReference type="InterPro" id="IPR004477">
    <property type="entry name" value="ComEC_N"/>
</dbReference>
<evidence type="ECO:0000313" key="9">
    <source>
        <dbReference type="EMBL" id="MBN9644188.1"/>
    </source>
</evidence>
<accession>A0A939E022</accession>
<feature type="transmembrane region" description="Helical" evidence="6">
    <location>
        <begin position="196"/>
        <end position="214"/>
    </location>
</feature>
<gene>
    <name evidence="9" type="ORF">JZY06_06105</name>
</gene>
<keyword evidence="2" id="KW-1003">Cell membrane</keyword>
<dbReference type="Proteomes" id="UP000664332">
    <property type="component" value="Unassembled WGS sequence"/>
</dbReference>
<evidence type="ECO:0000256" key="2">
    <source>
        <dbReference type="ARBA" id="ARBA00022475"/>
    </source>
</evidence>
<evidence type="ECO:0000256" key="7">
    <source>
        <dbReference type="SAM" id="SignalP"/>
    </source>
</evidence>
<keyword evidence="7" id="KW-0732">Signal</keyword>
<dbReference type="InterPro" id="IPR052159">
    <property type="entry name" value="Competence_DNA_uptake"/>
</dbReference>
<feature type="transmembrane region" description="Helical" evidence="6">
    <location>
        <begin position="369"/>
        <end position="388"/>
    </location>
</feature>
<comment type="subcellular location">
    <subcellularLocation>
        <location evidence="1">Cell membrane</location>
        <topology evidence="1">Multi-pass membrane protein</topology>
    </subcellularLocation>
</comment>
<keyword evidence="10" id="KW-1185">Reference proteome</keyword>
<dbReference type="PANTHER" id="PTHR30619">
    <property type="entry name" value="DNA INTERNALIZATION/COMPETENCE PROTEIN COMEC/REC2"/>
    <property type="match status" value="1"/>
</dbReference>
<organism evidence="9 10">
    <name type="scientific">Corynebacterium mendelii</name>
    <dbReference type="NCBI Taxonomy" id="2765362"/>
    <lineage>
        <taxon>Bacteria</taxon>
        <taxon>Bacillati</taxon>
        <taxon>Actinomycetota</taxon>
        <taxon>Actinomycetes</taxon>
        <taxon>Mycobacteriales</taxon>
        <taxon>Corynebacteriaceae</taxon>
        <taxon>Corynebacterium</taxon>
    </lineage>
</organism>
<dbReference type="RefSeq" id="WP_207119183.1">
    <property type="nucleotide sequence ID" value="NZ_JAFLEQ010000008.1"/>
</dbReference>
<evidence type="ECO:0000256" key="6">
    <source>
        <dbReference type="SAM" id="Phobius"/>
    </source>
</evidence>
<evidence type="ECO:0000256" key="5">
    <source>
        <dbReference type="ARBA" id="ARBA00023136"/>
    </source>
</evidence>
<comment type="caution">
    <text evidence="9">The sequence shown here is derived from an EMBL/GenBank/DDBJ whole genome shotgun (WGS) entry which is preliminary data.</text>
</comment>
<proteinExistence type="predicted"/>
<dbReference type="PANTHER" id="PTHR30619:SF7">
    <property type="entry name" value="BETA-LACTAMASE DOMAIN PROTEIN"/>
    <property type="match status" value="1"/>
</dbReference>
<evidence type="ECO:0000313" key="10">
    <source>
        <dbReference type="Proteomes" id="UP000664332"/>
    </source>
</evidence>
<feature type="transmembrane region" description="Helical" evidence="6">
    <location>
        <begin position="395"/>
        <end position="413"/>
    </location>
</feature>
<evidence type="ECO:0000256" key="3">
    <source>
        <dbReference type="ARBA" id="ARBA00022692"/>
    </source>
</evidence>
<keyword evidence="3 6" id="KW-0812">Transmembrane</keyword>
<feature type="non-terminal residue" evidence="9">
    <location>
        <position position="1"/>
    </location>
</feature>
<dbReference type="NCBIfam" id="TIGR00360">
    <property type="entry name" value="ComEC_N-term"/>
    <property type="match status" value="1"/>
</dbReference>
<feature type="transmembrane region" description="Helical" evidence="6">
    <location>
        <begin position="330"/>
        <end position="357"/>
    </location>
</feature>
<feature type="transmembrane region" description="Helical" evidence="6">
    <location>
        <begin position="220"/>
        <end position="238"/>
    </location>
</feature>
<feature type="transmembrane region" description="Helical" evidence="6">
    <location>
        <begin position="167"/>
        <end position="189"/>
    </location>
</feature>
<feature type="transmembrane region" description="Helical" evidence="6">
    <location>
        <begin position="250"/>
        <end position="279"/>
    </location>
</feature>
<protein>
    <submittedName>
        <fullName evidence="9">ComEC/Rec2 family competence protein</fullName>
    </submittedName>
</protein>
<dbReference type="EMBL" id="JAFLEQ010000008">
    <property type="protein sequence ID" value="MBN9644188.1"/>
    <property type="molecule type" value="Genomic_DNA"/>
</dbReference>
<keyword evidence="4 6" id="KW-1133">Transmembrane helix</keyword>
<feature type="signal peptide" evidence="7">
    <location>
        <begin position="1"/>
        <end position="18"/>
    </location>
</feature>
<reference evidence="9" key="1">
    <citation type="submission" date="2021-03" db="EMBL/GenBank/DDBJ databases">
        <authorList>
            <person name="Sun Q."/>
        </authorList>
    </citation>
    <scope>NUCLEOTIDE SEQUENCE</scope>
    <source>
        <strain evidence="9">CCM 8862</strain>
    </source>
</reference>